<keyword evidence="2" id="KW-0677">Repeat</keyword>
<dbReference type="PROSITE" id="PS00678">
    <property type="entry name" value="WD_REPEATS_1"/>
    <property type="match status" value="2"/>
</dbReference>
<evidence type="ECO:0008006" key="7">
    <source>
        <dbReference type="Google" id="ProtNLM"/>
    </source>
</evidence>
<dbReference type="PRINTS" id="PR00320">
    <property type="entry name" value="GPROTEINBRPT"/>
</dbReference>
<accession>A0ABR0XYQ9</accession>
<evidence type="ECO:0000256" key="4">
    <source>
        <dbReference type="SAM" id="MobiDB-lite"/>
    </source>
</evidence>
<dbReference type="Proteomes" id="UP001318860">
    <property type="component" value="Unassembled WGS sequence"/>
</dbReference>
<dbReference type="InterPro" id="IPR020472">
    <property type="entry name" value="WD40_PAC1"/>
</dbReference>
<keyword evidence="6" id="KW-1185">Reference proteome</keyword>
<dbReference type="EMBL" id="JABTTQ020000001">
    <property type="protein sequence ID" value="KAK6164367.1"/>
    <property type="molecule type" value="Genomic_DNA"/>
</dbReference>
<dbReference type="PROSITE" id="PS50082">
    <property type="entry name" value="WD_REPEATS_2"/>
    <property type="match status" value="4"/>
</dbReference>
<evidence type="ECO:0000256" key="2">
    <source>
        <dbReference type="ARBA" id="ARBA00022737"/>
    </source>
</evidence>
<dbReference type="InterPro" id="IPR036322">
    <property type="entry name" value="WD40_repeat_dom_sf"/>
</dbReference>
<feature type="repeat" description="WD" evidence="3">
    <location>
        <begin position="210"/>
        <end position="251"/>
    </location>
</feature>
<sequence>MEDEADIYDGIRSQFPLSFGKQSKSQTPLELIHNATRRNTSAAATSTAVNSASDKPSASNKTNALPSLSGSSKDWLDSFNNSNPKSSKKNGDEDRKIGPPRLPAGLEEDGQMMVGPPRPPPGSGVEDEDEPVIGPPRPPPRSGIEDDDDEPVIGPPRPPPGGDVEDDDDGPTIGPPRPPPGQIESDSDEDVDEEDEDSGYRIPLSNEIVLKGHAKVVSALAVDPTGSRVLSGSYDYSVRMYDFQGMNARLQSFRQLEPSEGHQIRGLSWSPTADRFLCVTGSAQAKIYDRDGLTLGEFVKGDMYIRDLKNTKGHISGLTCGEWHPKAKETILTSSEDGSLRIWDVNDFKSQKQVIKPKLSRPGRIPVTTCAWDREGKRIAGGIGDGSIQIWNIKAGWGSRPDIHVGNGHTDDITGLNFSSDGLILLSRSFDGTLKVWDLRKMKDALHAFDDLPNNYAQTNVAFSPDEQLFLTGTSVERDSTTGGLLCFYDRVKMELISRVGISPTYSVVQCAWHPRLNQIFATVGDRHEGGTHILYDPTISERGALVCVARAPRKQSVDDFQAQPVIHNPHALPMFRDQPSRKRQREKILKDPLKSHKPELPINGPGFGGRVGTTKGSLLTQYLLKQGGLIKETWMEEDPREAILKYADVAAKDPKFIAPAYAQTQPETVFAKSDSDEEK</sequence>
<dbReference type="SMART" id="SM00320">
    <property type="entry name" value="WD40"/>
    <property type="match status" value="5"/>
</dbReference>
<evidence type="ECO:0000313" key="5">
    <source>
        <dbReference type="EMBL" id="KAK6164367.1"/>
    </source>
</evidence>
<feature type="compositionally biased region" description="Polar residues" evidence="4">
    <location>
        <begin position="54"/>
        <end position="72"/>
    </location>
</feature>
<dbReference type="InterPro" id="IPR001680">
    <property type="entry name" value="WD40_rpt"/>
</dbReference>
<protein>
    <recommendedName>
        <fullName evidence="7">WD repeat-containing protein</fullName>
    </recommendedName>
</protein>
<dbReference type="InterPro" id="IPR051858">
    <property type="entry name" value="WD_repeat_GAD-1"/>
</dbReference>
<dbReference type="Gene3D" id="2.130.10.10">
    <property type="entry name" value="YVTN repeat-like/Quinoprotein amine dehydrogenase"/>
    <property type="match status" value="2"/>
</dbReference>
<proteinExistence type="predicted"/>
<dbReference type="Pfam" id="PF00400">
    <property type="entry name" value="WD40"/>
    <property type="match status" value="4"/>
</dbReference>
<organism evidence="5 6">
    <name type="scientific">Rehmannia glutinosa</name>
    <name type="common">Chinese foxglove</name>
    <dbReference type="NCBI Taxonomy" id="99300"/>
    <lineage>
        <taxon>Eukaryota</taxon>
        <taxon>Viridiplantae</taxon>
        <taxon>Streptophyta</taxon>
        <taxon>Embryophyta</taxon>
        <taxon>Tracheophyta</taxon>
        <taxon>Spermatophyta</taxon>
        <taxon>Magnoliopsida</taxon>
        <taxon>eudicotyledons</taxon>
        <taxon>Gunneridae</taxon>
        <taxon>Pentapetalae</taxon>
        <taxon>asterids</taxon>
        <taxon>lamiids</taxon>
        <taxon>Lamiales</taxon>
        <taxon>Orobanchaceae</taxon>
        <taxon>Rehmannieae</taxon>
        <taxon>Rehmannia</taxon>
    </lineage>
</organism>
<dbReference type="InterPro" id="IPR019775">
    <property type="entry name" value="WD40_repeat_CS"/>
</dbReference>
<feature type="repeat" description="WD" evidence="3">
    <location>
        <begin position="311"/>
        <end position="353"/>
    </location>
</feature>
<dbReference type="SUPFAM" id="SSF50978">
    <property type="entry name" value="WD40 repeat-like"/>
    <property type="match status" value="1"/>
</dbReference>
<dbReference type="PROSITE" id="PS50294">
    <property type="entry name" value="WD_REPEATS_REGION"/>
    <property type="match status" value="3"/>
</dbReference>
<feature type="repeat" description="WD" evidence="3">
    <location>
        <begin position="367"/>
        <end position="396"/>
    </location>
</feature>
<evidence type="ECO:0000313" key="6">
    <source>
        <dbReference type="Proteomes" id="UP001318860"/>
    </source>
</evidence>
<evidence type="ECO:0000256" key="1">
    <source>
        <dbReference type="ARBA" id="ARBA00022574"/>
    </source>
</evidence>
<dbReference type="InterPro" id="IPR015943">
    <property type="entry name" value="WD40/YVTN_repeat-like_dom_sf"/>
</dbReference>
<feature type="compositionally biased region" description="Acidic residues" evidence="4">
    <location>
        <begin position="185"/>
        <end position="197"/>
    </location>
</feature>
<dbReference type="PANTHER" id="PTHR16017">
    <property type="entry name" value="GASTRULATION DEFECTIVE PROTEIN 1-RELATED"/>
    <property type="match status" value="1"/>
</dbReference>
<reference evidence="5 6" key="1">
    <citation type="journal article" date="2021" name="Comput. Struct. Biotechnol. J.">
        <title>De novo genome assembly of the potent medicinal plant Rehmannia glutinosa using nanopore technology.</title>
        <authorList>
            <person name="Ma L."/>
            <person name="Dong C."/>
            <person name="Song C."/>
            <person name="Wang X."/>
            <person name="Zheng X."/>
            <person name="Niu Y."/>
            <person name="Chen S."/>
            <person name="Feng W."/>
        </authorList>
    </citation>
    <scope>NUCLEOTIDE SEQUENCE [LARGE SCALE GENOMIC DNA]</scope>
    <source>
        <strain evidence="5">DH-2019</strain>
    </source>
</reference>
<feature type="repeat" description="WD" evidence="3">
    <location>
        <begin position="406"/>
        <end position="447"/>
    </location>
</feature>
<keyword evidence="1 3" id="KW-0853">WD repeat</keyword>
<feature type="compositionally biased region" description="Low complexity" evidence="4">
    <location>
        <begin position="37"/>
        <end position="53"/>
    </location>
</feature>
<dbReference type="PANTHER" id="PTHR16017:SF0">
    <property type="entry name" value="WD REPEAT-CONTAINING PROTEIN 70"/>
    <property type="match status" value="1"/>
</dbReference>
<feature type="region of interest" description="Disordered" evidence="4">
    <location>
        <begin position="1"/>
        <end position="202"/>
    </location>
</feature>
<gene>
    <name evidence="5" type="ORF">DH2020_001231</name>
</gene>
<dbReference type="CDD" id="cd00200">
    <property type="entry name" value="WD40"/>
    <property type="match status" value="1"/>
</dbReference>
<comment type="caution">
    <text evidence="5">The sequence shown here is derived from an EMBL/GenBank/DDBJ whole genome shotgun (WGS) entry which is preliminary data.</text>
</comment>
<evidence type="ECO:0000256" key="3">
    <source>
        <dbReference type="PROSITE-ProRule" id="PRU00221"/>
    </source>
</evidence>
<name>A0ABR0XYQ9_REHGL</name>